<dbReference type="Proteomes" id="UP000192380">
    <property type="component" value="Chromosome"/>
</dbReference>
<dbReference type="STRING" id="660596.DSJ_18630"/>
<dbReference type="KEGG" id="pstw:DSJ_18630"/>
<reference evidence="3" key="2">
    <citation type="submission" date="2012-01" db="EMBL/GenBank/DDBJ databases">
        <authorList>
            <person name="Biehl B.S."/>
            <person name="Ding Y."/>
            <person name="Dugan-Rocha S.P."/>
            <person name="Gibbs R.A."/>
            <person name="Glasner J.D."/>
            <person name="Kovar C."/>
            <person name="Muzny D.M."/>
            <person name="Neeno-Eckwall E.C."/>
            <person name="Perna N.T."/>
            <person name="Qin X."/>
            <person name="von Bodman S.B."/>
            <person name="Weinstock G.M."/>
        </authorList>
    </citation>
    <scope>NUCLEOTIDE SEQUENCE</scope>
    <source>
        <strain evidence="3">DC283</strain>
    </source>
</reference>
<dbReference type="RefSeq" id="WP_006117845.1">
    <property type="nucleotide sequence ID" value="NZ_AHIE01000002.1"/>
</dbReference>
<name>H3R907_PANSE</name>
<feature type="transmembrane region" description="Helical" evidence="1">
    <location>
        <begin position="7"/>
        <end position="32"/>
    </location>
</feature>
<evidence type="ECO:0000313" key="5">
    <source>
        <dbReference type="Proteomes" id="UP000192380"/>
    </source>
</evidence>
<keyword evidence="1" id="KW-1133">Transmembrane helix</keyword>
<evidence type="ECO:0000313" key="4">
    <source>
        <dbReference type="Proteomes" id="UP000005050"/>
    </source>
</evidence>
<dbReference type="PATRIC" id="fig|660596.6.peg.342"/>
<sequence>MKKVAELVMFTLFFSSLAGLGLTAGFFCFIGFSHWLKGMIG</sequence>
<reference evidence="3 4" key="1">
    <citation type="journal article" date="2012" name="Mol. Microbiol.">
        <title>The genetic and structural basis of two distinct terminal side branch residues in stewartan and amylovoran exopolysaccharides and their potential role in host adaptation.</title>
        <authorList>
            <person name="Wang X."/>
            <person name="Yang F."/>
            <person name="von Bodman S.B."/>
        </authorList>
    </citation>
    <scope>NUCLEOTIDE SEQUENCE [LARGE SCALE GENOMIC DNA]</scope>
    <source>
        <strain evidence="3 4">DC283</strain>
    </source>
</reference>
<proteinExistence type="predicted"/>
<keyword evidence="1" id="KW-0472">Membrane</keyword>
<dbReference type="OrthoDB" id="6506477at2"/>
<dbReference type="EMBL" id="AHIE01000002">
    <property type="protein sequence ID" value="EHU01670.1"/>
    <property type="molecule type" value="Genomic_DNA"/>
</dbReference>
<keyword evidence="5" id="KW-1185">Reference proteome</keyword>
<reference evidence="2 5" key="3">
    <citation type="submission" date="2016-10" db="EMBL/GenBank/DDBJ databases">
        <title>Complete Genome Assembly of Pantoea stewartii subsp. stewartii DC283, a Corn Pathogen.</title>
        <authorList>
            <person name="Duong D.A."/>
            <person name="Stevens A.M."/>
            <person name="Jensen R.V."/>
        </authorList>
    </citation>
    <scope>NUCLEOTIDE SEQUENCE [LARGE SCALE GENOMIC DNA]</scope>
    <source>
        <strain evidence="2 5">DC283</strain>
    </source>
</reference>
<keyword evidence="1" id="KW-0812">Transmembrane</keyword>
<organism evidence="3 4">
    <name type="scientific">Pantoea stewartii subsp. stewartii DC283</name>
    <dbReference type="NCBI Taxonomy" id="660596"/>
    <lineage>
        <taxon>Bacteria</taxon>
        <taxon>Pseudomonadati</taxon>
        <taxon>Pseudomonadota</taxon>
        <taxon>Gammaproteobacteria</taxon>
        <taxon>Enterobacterales</taxon>
        <taxon>Erwiniaceae</taxon>
        <taxon>Pantoea</taxon>
    </lineage>
</organism>
<evidence type="ECO:0000313" key="3">
    <source>
        <dbReference type="EMBL" id="EHU01670.1"/>
    </source>
</evidence>
<evidence type="ECO:0000313" key="2">
    <source>
        <dbReference type="EMBL" id="ARF51133.1"/>
    </source>
</evidence>
<dbReference type="Proteomes" id="UP000005050">
    <property type="component" value="Unassembled WGS sequence"/>
</dbReference>
<dbReference type="AlphaFoldDB" id="H3R907"/>
<accession>H3R907</accession>
<dbReference type="EMBL" id="CP017581">
    <property type="protein sequence ID" value="ARF51133.1"/>
    <property type="molecule type" value="Genomic_DNA"/>
</dbReference>
<protein>
    <submittedName>
        <fullName evidence="2">Sodium:solute symporter</fullName>
    </submittedName>
</protein>
<gene>
    <name evidence="3" type="ORF">CKS_0105</name>
    <name evidence="2" type="ORF">DSJ_18630</name>
</gene>
<evidence type="ECO:0000256" key="1">
    <source>
        <dbReference type="SAM" id="Phobius"/>
    </source>
</evidence>